<proteinExistence type="predicted"/>
<dbReference type="AlphaFoldDB" id="A0A8X6V4A8"/>
<evidence type="ECO:0000313" key="2">
    <source>
        <dbReference type="EMBL" id="GFX94532.1"/>
    </source>
</evidence>
<dbReference type="Pfam" id="PF13358">
    <property type="entry name" value="DDE_3"/>
    <property type="match status" value="2"/>
</dbReference>
<comment type="caution">
    <text evidence="2">The sequence shown here is derived from an EMBL/GenBank/DDBJ whole genome shotgun (WGS) entry which is preliminary data.</text>
</comment>
<sequence>MDDNATCHRKLTVQDCLDSKGIQRLVWPACSPDLNPIENVWDALGRQVAGRNYPPTNKNTLIRALTEEWDKLPQQLLDNVVQTVSNTVSASVFDGQFGVLVFIRFIVDRIGFFLHGSHNLVIIYHLLHPMPSRSWRANWQQVIFSDESRFNLWHRDGRIRVRRYAGERHIPECIIERHSGRTPGIMSQTIPFLQGLPEAVFQQDNARPHVAKTVKSYLDSQTVQLLPWPAYSPDMSPIEHVWDIVGRCLARDLRQTNFGCAYKQHGILFRRQIFKICLTPYRVV</sequence>
<gene>
    <name evidence="2" type="primary">X975_23424</name>
    <name evidence="2" type="ORF">TNCV_3087611</name>
</gene>
<dbReference type="InterPro" id="IPR052338">
    <property type="entry name" value="Transposase_5"/>
</dbReference>
<dbReference type="PANTHER" id="PTHR23022">
    <property type="entry name" value="TRANSPOSABLE ELEMENT-RELATED"/>
    <property type="match status" value="1"/>
</dbReference>
<reference evidence="2" key="1">
    <citation type="submission" date="2020-08" db="EMBL/GenBank/DDBJ databases">
        <title>Multicomponent nature underlies the extraordinary mechanical properties of spider dragline silk.</title>
        <authorList>
            <person name="Kono N."/>
            <person name="Nakamura H."/>
            <person name="Mori M."/>
            <person name="Yoshida Y."/>
            <person name="Ohtoshi R."/>
            <person name="Malay A.D."/>
            <person name="Moran D.A.P."/>
            <person name="Tomita M."/>
            <person name="Numata K."/>
            <person name="Arakawa K."/>
        </authorList>
    </citation>
    <scope>NUCLEOTIDE SEQUENCE</scope>
</reference>
<evidence type="ECO:0000259" key="1">
    <source>
        <dbReference type="Pfam" id="PF13358"/>
    </source>
</evidence>
<organism evidence="2 3">
    <name type="scientific">Trichonephila clavipes</name>
    <name type="common">Golden silk orbweaver</name>
    <name type="synonym">Nephila clavipes</name>
    <dbReference type="NCBI Taxonomy" id="2585209"/>
    <lineage>
        <taxon>Eukaryota</taxon>
        <taxon>Metazoa</taxon>
        <taxon>Ecdysozoa</taxon>
        <taxon>Arthropoda</taxon>
        <taxon>Chelicerata</taxon>
        <taxon>Arachnida</taxon>
        <taxon>Araneae</taxon>
        <taxon>Araneomorphae</taxon>
        <taxon>Entelegynae</taxon>
        <taxon>Araneoidea</taxon>
        <taxon>Nephilidae</taxon>
        <taxon>Trichonephila</taxon>
    </lineage>
</organism>
<protein>
    <submittedName>
        <fullName evidence="2">Transposable element Tcb1 transposase</fullName>
    </submittedName>
</protein>
<dbReference type="Gene3D" id="3.30.420.10">
    <property type="entry name" value="Ribonuclease H-like superfamily/Ribonuclease H"/>
    <property type="match status" value="3"/>
</dbReference>
<dbReference type="InterPro" id="IPR038717">
    <property type="entry name" value="Tc1-like_DDE_dom"/>
</dbReference>
<name>A0A8X6V4A8_TRICX</name>
<feature type="domain" description="Tc1-like transposase DDE" evidence="1">
    <location>
        <begin position="3"/>
        <end position="54"/>
    </location>
</feature>
<dbReference type="InterPro" id="IPR036397">
    <property type="entry name" value="RNaseH_sf"/>
</dbReference>
<keyword evidence="3" id="KW-1185">Reference proteome</keyword>
<feature type="domain" description="Tc1-like transposase DDE" evidence="1">
    <location>
        <begin position="200"/>
        <end position="247"/>
    </location>
</feature>
<accession>A0A8X6V4A8</accession>
<evidence type="ECO:0000313" key="3">
    <source>
        <dbReference type="Proteomes" id="UP000887159"/>
    </source>
</evidence>
<dbReference type="GO" id="GO:0003676">
    <property type="term" value="F:nucleic acid binding"/>
    <property type="evidence" value="ECO:0007669"/>
    <property type="project" value="InterPro"/>
</dbReference>
<dbReference type="Proteomes" id="UP000887159">
    <property type="component" value="Unassembled WGS sequence"/>
</dbReference>
<dbReference type="EMBL" id="BMAU01021178">
    <property type="protein sequence ID" value="GFX94532.1"/>
    <property type="molecule type" value="Genomic_DNA"/>
</dbReference>
<dbReference type="PANTHER" id="PTHR23022:SF135">
    <property type="entry name" value="SI:DKEY-77F5.3"/>
    <property type="match status" value="1"/>
</dbReference>